<evidence type="ECO:0000256" key="3">
    <source>
        <dbReference type="ARBA" id="ARBA00022478"/>
    </source>
</evidence>
<protein>
    <recommendedName>
        <fullName evidence="8">DNA-directed RNA polymerase I subunit RPA49</fullName>
    </recommendedName>
</protein>
<comment type="caution">
    <text evidence="6">The sequence shown here is derived from an EMBL/GenBank/DDBJ whole genome shotgun (WGS) entry which is preliminary data.</text>
</comment>
<keyword evidence="3" id="KW-0240">DNA-directed RNA polymerase</keyword>
<evidence type="ECO:0008006" key="8">
    <source>
        <dbReference type="Google" id="ProtNLM"/>
    </source>
</evidence>
<gene>
    <name evidence="6" type="primary">PLEST010982</name>
    <name evidence="6" type="ORF">PLESTB_000807800</name>
</gene>
<dbReference type="Proteomes" id="UP001165080">
    <property type="component" value="Unassembled WGS sequence"/>
</dbReference>
<dbReference type="AlphaFoldDB" id="A0A9W6F2G9"/>
<name>A0A9W6F2G9_9CHLO</name>
<sequence length="457" mass="49293">MSAKRQRVTLEMPSAGQAALPAVCYLPSILDASDVASNSLTASEGTQQSPAKRLKFNVHAKQRLGSSVQLVHAALGEIEYVGRSDGDENAGVQPCSYALGVYRPGDGKLQLVSVAGDRLFRLDTRLVDEFGSTRRRRQMTAREAGVVAADKISGGEAVKEMLGGVAARGQEGGLTREEATKRAFAQRTVPPHDPSATTASAAYPLELLLGPADRQQQRADGEAAGGAANGAAALVRELNAGFIHKLAEDQQVLAEAREKELVHPYVLSRLGPLRSIKASEEEDSHSRAHERARYLALLAALLRMNSRLNLVPKGEGLMGVAKELKIREGLAEHLLDKFYVRTEDVLRGVRYSRTDAQKAMLLSYILAVAVVVEDGFMDKEEFEELRGALKLEATKVATAMQQLGCSVKAVRLTVERSGQTMQVPAYTVSLLRQRGLNAKTLAECFPEIKVGKGKGGK</sequence>
<dbReference type="PANTHER" id="PTHR14440">
    <property type="entry name" value="DNA-DIRECTED RNA POLYMERASE I SUBUNIT RPA49"/>
    <property type="match status" value="1"/>
</dbReference>
<dbReference type="EMBL" id="BRXU01000009">
    <property type="protein sequence ID" value="GLC53952.1"/>
    <property type="molecule type" value="Genomic_DNA"/>
</dbReference>
<evidence type="ECO:0000256" key="4">
    <source>
        <dbReference type="ARBA" id="ARBA00023163"/>
    </source>
</evidence>
<evidence type="ECO:0000256" key="2">
    <source>
        <dbReference type="ARBA" id="ARBA00009430"/>
    </source>
</evidence>
<dbReference type="GO" id="GO:0003677">
    <property type="term" value="F:DNA binding"/>
    <property type="evidence" value="ECO:0007669"/>
    <property type="project" value="InterPro"/>
</dbReference>
<dbReference type="GO" id="GO:0000428">
    <property type="term" value="C:DNA-directed RNA polymerase complex"/>
    <property type="evidence" value="ECO:0007669"/>
    <property type="project" value="UniProtKB-KW"/>
</dbReference>
<dbReference type="InterPro" id="IPR009668">
    <property type="entry name" value="RNA_pol-assoc_fac_A49-like"/>
</dbReference>
<organism evidence="6 7">
    <name type="scientific">Pleodorina starrii</name>
    <dbReference type="NCBI Taxonomy" id="330485"/>
    <lineage>
        <taxon>Eukaryota</taxon>
        <taxon>Viridiplantae</taxon>
        <taxon>Chlorophyta</taxon>
        <taxon>core chlorophytes</taxon>
        <taxon>Chlorophyceae</taxon>
        <taxon>CS clade</taxon>
        <taxon>Chlamydomonadales</taxon>
        <taxon>Volvocaceae</taxon>
        <taxon>Pleodorina</taxon>
    </lineage>
</organism>
<keyword evidence="4" id="KW-0804">Transcription</keyword>
<proteinExistence type="inferred from homology"/>
<accession>A0A9W6F2G9</accession>
<evidence type="ECO:0000256" key="5">
    <source>
        <dbReference type="ARBA" id="ARBA00023242"/>
    </source>
</evidence>
<dbReference type="Pfam" id="PF06870">
    <property type="entry name" value="RNA_pol_I_A49"/>
    <property type="match status" value="1"/>
</dbReference>
<reference evidence="6 7" key="1">
    <citation type="journal article" date="2023" name="Commun. Biol.">
        <title>Reorganization of the ancestral sex-determining regions during the evolution of trioecy in Pleodorina starrii.</title>
        <authorList>
            <person name="Takahashi K."/>
            <person name="Suzuki S."/>
            <person name="Kawai-Toyooka H."/>
            <person name="Yamamoto K."/>
            <person name="Hamaji T."/>
            <person name="Ootsuki R."/>
            <person name="Yamaguchi H."/>
            <person name="Kawachi M."/>
            <person name="Higashiyama T."/>
            <person name="Nozaki H."/>
        </authorList>
    </citation>
    <scope>NUCLEOTIDE SEQUENCE [LARGE SCALE GENOMIC DNA]</scope>
    <source>
        <strain evidence="6 7">NIES-4479</strain>
    </source>
</reference>
<comment type="similarity">
    <text evidence="2">Belongs to the eukaryotic RPA49/POLR1E RNA polymerase subunit family.</text>
</comment>
<evidence type="ECO:0000313" key="7">
    <source>
        <dbReference type="Proteomes" id="UP001165080"/>
    </source>
</evidence>
<dbReference type="GO" id="GO:0006351">
    <property type="term" value="P:DNA-templated transcription"/>
    <property type="evidence" value="ECO:0007669"/>
    <property type="project" value="InterPro"/>
</dbReference>
<comment type="subcellular location">
    <subcellularLocation>
        <location evidence="1">Nucleus</location>
        <location evidence="1">Nucleolus</location>
    </subcellularLocation>
</comment>
<evidence type="ECO:0000313" key="6">
    <source>
        <dbReference type="EMBL" id="GLC53952.1"/>
    </source>
</evidence>
<keyword evidence="5" id="KW-0539">Nucleus</keyword>
<evidence type="ECO:0000256" key="1">
    <source>
        <dbReference type="ARBA" id="ARBA00004604"/>
    </source>
</evidence>
<dbReference type="GO" id="GO:0005730">
    <property type="term" value="C:nucleolus"/>
    <property type="evidence" value="ECO:0007669"/>
    <property type="project" value="UniProtKB-SubCell"/>
</dbReference>
<keyword evidence="7" id="KW-1185">Reference proteome</keyword>